<gene>
    <name evidence="12" type="ORF">NIES4072_66750</name>
</gene>
<evidence type="ECO:0000256" key="1">
    <source>
        <dbReference type="ARBA" id="ARBA00012513"/>
    </source>
</evidence>
<evidence type="ECO:0000256" key="2">
    <source>
        <dbReference type="ARBA" id="ARBA00022527"/>
    </source>
</evidence>
<dbReference type="Gene3D" id="1.10.510.10">
    <property type="entry name" value="Transferase(Phosphotransferase) domain 1"/>
    <property type="match status" value="1"/>
</dbReference>
<evidence type="ECO:0000313" key="13">
    <source>
        <dbReference type="Proteomes" id="UP000245124"/>
    </source>
</evidence>
<dbReference type="GO" id="GO:0005524">
    <property type="term" value="F:ATP binding"/>
    <property type="evidence" value="ECO:0007669"/>
    <property type="project" value="UniProtKB-KW"/>
</dbReference>
<dbReference type="PANTHER" id="PTHR24363">
    <property type="entry name" value="SERINE/THREONINE PROTEIN KINASE"/>
    <property type="match status" value="1"/>
</dbReference>
<dbReference type="OrthoDB" id="9772100at2"/>
<keyword evidence="9" id="KW-0802">TPR repeat</keyword>
<feature type="domain" description="Protein kinase" evidence="11">
    <location>
        <begin position="48"/>
        <end position="316"/>
    </location>
</feature>
<dbReference type="Pfam" id="PF13432">
    <property type="entry name" value="TPR_16"/>
    <property type="match status" value="1"/>
</dbReference>
<dbReference type="GO" id="GO:0004674">
    <property type="term" value="F:protein serine/threonine kinase activity"/>
    <property type="evidence" value="ECO:0007669"/>
    <property type="project" value="UniProtKB-KW"/>
</dbReference>
<dbReference type="EMBL" id="BDUD01000002">
    <property type="protein sequence ID" value="GBG22963.1"/>
    <property type="molecule type" value="Genomic_DNA"/>
</dbReference>
<dbReference type="RefSeq" id="WP_109012957.1">
    <property type="nucleotide sequence ID" value="NZ_BDUD01000002.1"/>
</dbReference>
<evidence type="ECO:0000256" key="3">
    <source>
        <dbReference type="ARBA" id="ARBA00022679"/>
    </source>
</evidence>
<keyword evidence="10" id="KW-1133">Transmembrane helix</keyword>
<evidence type="ECO:0000256" key="10">
    <source>
        <dbReference type="SAM" id="Phobius"/>
    </source>
</evidence>
<accession>A0A2R5G3E3</accession>
<keyword evidence="10" id="KW-0812">Transmembrane</keyword>
<keyword evidence="13" id="KW-1185">Reference proteome</keyword>
<dbReference type="Pfam" id="PF13181">
    <property type="entry name" value="TPR_8"/>
    <property type="match status" value="1"/>
</dbReference>
<keyword evidence="6" id="KW-0067">ATP-binding</keyword>
<dbReference type="InterPro" id="IPR011009">
    <property type="entry name" value="Kinase-like_dom_sf"/>
</dbReference>
<name>A0A2R5G3E3_NOSCO</name>
<dbReference type="SMART" id="SM00220">
    <property type="entry name" value="S_TKc"/>
    <property type="match status" value="1"/>
</dbReference>
<organism evidence="12 13">
    <name type="scientific">Nostoc commune NIES-4072</name>
    <dbReference type="NCBI Taxonomy" id="2005467"/>
    <lineage>
        <taxon>Bacteria</taxon>
        <taxon>Bacillati</taxon>
        <taxon>Cyanobacteriota</taxon>
        <taxon>Cyanophyceae</taxon>
        <taxon>Nostocales</taxon>
        <taxon>Nostocaceae</taxon>
        <taxon>Nostoc</taxon>
    </lineage>
</organism>
<dbReference type="SUPFAM" id="SSF81901">
    <property type="entry name" value="HCP-like"/>
    <property type="match status" value="1"/>
</dbReference>
<dbReference type="InterPro" id="IPR019734">
    <property type="entry name" value="TPR_rpt"/>
</dbReference>
<keyword evidence="5 12" id="KW-0418">Kinase</keyword>
<dbReference type="SUPFAM" id="SSF56112">
    <property type="entry name" value="Protein kinase-like (PK-like)"/>
    <property type="match status" value="1"/>
</dbReference>
<dbReference type="PROSITE" id="PS50005">
    <property type="entry name" value="TPR"/>
    <property type="match status" value="1"/>
</dbReference>
<evidence type="ECO:0000256" key="8">
    <source>
        <dbReference type="ARBA" id="ARBA00048679"/>
    </source>
</evidence>
<evidence type="ECO:0000256" key="9">
    <source>
        <dbReference type="PROSITE-ProRule" id="PRU00339"/>
    </source>
</evidence>
<dbReference type="Gene3D" id="1.25.40.10">
    <property type="entry name" value="Tetratricopeptide repeat domain"/>
    <property type="match status" value="2"/>
</dbReference>
<dbReference type="EC" id="2.7.11.1" evidence="1"/>
<comment type="catalytic activity">
    <reaction evidence="7">
        <text>L-threonyl-[protein] + ATP = O-phospho-L-threonyl-[protein] + ADP + H(+)</text>
        <dbReference type="Rhea" id="RHEA:46608"/>
        <dbReference type="Rhea" id="RHEA-COMP:11060"/>
        <dbReference type="Rhea" id="RHEA-COMP:11605"/>
        <dbReference type="ChEBI" id="CHEBI:15378"/>
        <dbReference type="ChEBI" id="CHEBI:30013"/>
        <dbReference type="ChEBI" id="CHEBI:30616"/>
        <dbReference type="ChEBI" id="CHEBI:61977"/>
        <dbReference type="ChEBI" id="CHEBI:456216"/>
        <dbReference type="EC" id="2.7.11.1"/>
    </reaction>
</comment>
<dbReference type="InterPro" id="IPR011990">
    <property type="entry name" value="TPR-like_helical_dom_sf"/>
</dbReference>
<evidence type="ECO:0000256" key="6">
    <source>
        <dbReference type="ARBA" id="ARBA00022840"/>
    </source>
</evidence>
<dbReference type="SMART" id="SM00028">
    <property type="entry name" value="TPR"/>
    <property type="match status" value="6"/>
</dbReference>
<evidence type="ECO:0000259" key="11">
    <source>
        <dbReference type="PROSITE" id="PS50011"/>
    </source>
</evidence>
<comment type="catalytic activity">
    <reaction evidence="8">
        <text>L-seryl-[protein] + ATP = O-phospho-L-seryl-[protein] + ADP + H(+)</text>
        <dbReference type="Rhea" id="RHEA:17989"/>
        <dbReference type="Rhea" id="RHEA-COMP:9863"/>
        <dbReference type="Rhea" id="RHEA-COMP:11604"/>
        <dbReference type="ChEBI" id="CHEBI:15378"/>
        <dbReference type="ChEBI" id="CHEBI:29999"/>
        <dbReference type="ChEBI" id="CHEBI:30616"/>
        <dbReference type="ChEBI" id="CHEBI:83421"/>
        <dbReference type="ChEBI" id="CHEBI:456216"/>
        <dbReference type="EC" id="2.7.11.1"/>
    </reaction>
</comment>
<feature type="repeat" description="TPR" evidence="9">
    <location>
        <begin position="568"/>
        <end position="601"/>
    </location>
</feature>
<dbReference type="PROSITE" id="PS50011">
    <property type="entry name" value="PROTEIN_KINASE_DOM"/>
    <property type="match status" value="1"/>
</dbReference>
<evidence type="ECO:0000256" key="5">
    <source>
        <dbReference type="ARBA" id="ARBA00022777"/>
    </source>
</evidence>
<dbReference type="Pfam" id="PF00069">
    <property type="entry name" value="Pkinase"/>
    <property type="match status" value="1"/>
</dbReference>
<keyword evidence="10" id="KW-0472">Membrane</keyword>
<sequence length="652" mass="74956">MGYCINPLCTQRHNPDIAENCLACGNPLIINGRIRLLRPLRSLEQNPYTYTDVFEIEDIGTAEHPQPQIRVMKVLRWIDDSKLVELLKRESLILQILDHPGIPKSNKEDYFTFRLNDNLLELHCLVMHKFEGENLTQWVQSYGRISQDTAYEWLLQLMEILDLVHRSGFFHRDIKPENIVHQPDGNLALVDFGGARQLSRTYFAKVSTSGGTTTGFGNGYEITAVRTACYSPLEQIHGQAVPQSDFYALGRTFVYLVTGISLIEIKMDEQTGRLIWRDKALHIDKFLADLLDDMMAPFVGQRPQSTQIIIQRLERLPSKSKLNRVIKSKAFQISAFVLGLMSIVALIYASLPLIAKYYLDSGKKAYAENQLDKADNDFQKAVYLNSSLKYTVADYFFNQGKEAYKENRIADAEKDFQRGIKYEHNLTNSVSNFYFEKGLQHQNDPKLARNNYELAIKYNPKDDTAYNNLAIACQQLHDYNCVNKTYEIIFKLKPNKWESHYGLGDFYDRQGEYDLAEKQYEIAIRSSDKAIFAIAALARLKNKNGDYKAAATLALNGLKKTNNKELQASLYKDLGWSRLMENKLTEAEKYLEKATKLDSERTDAYCLLSQIKESLGQLNYARAYIDACILTKSSLPEVFRWRQELLDRILDK</sequence>
<dbReference type="PANTHER" id="PTHR24363:SF0">
    <property type="entry name" value="SERINE_THREONINE KINASE LIKE DOMAIN CONTAINING 1"/>
    <property type="match status" value="1"/>
</dbReference>
<keyword evidence="2 12" id="KW-0723">Serine/threonine-protein kinase</keyword>
<dbReference type="Proteomes" id="UP000245124">
    <property type="component" value="Unassembled WGS sequence"/>
</dbReference>
<reference evidence="12 13" key="1">
    <citation type="submission" date="2017-06" db="EMBL/GenBank/DDBJ databases">
        <title>Genome sequencing of cyanobaciteial culture collection at National Institute for Environmental Studies (NIES).</title>
        <authorList>
            <person name="Hirose Y."/>
            <person name="Shimura Y."/>
            <person name="Fujisawa T."/>
            <person name="Nakamura Y."/>
            <person name="Kawachi M."/>
        </authorList>
    </citation>
    <scope>NUCLEOTIDE SEQUENCE [LARGE SCALE GENOMIC DNA]</scope>
    <source>
        <strain evidence="12 13">NIES-4072</strain>
    </source>
</reference>
<proteinExistence type="predicted"/>
<dbReference type="AlphaFoldDB" id="A0A2R5G3E3"/>
<keyword evidence="4" id="KW-0547">Nucleotide-binding</keyword>
<evidence type="ECO:0000256" key="7">
    <source>
        <dbReference type="ARBA" id="ARBA00047899"/>
    </source>
</evidence>
<feature type="transmembrane region" description="Helical" evidence="10">
    <location>
        <begin position="330"/>
        <end position="354"/>
    </location>
</feature>
<evidence type="ECO:0000313" key="12">
    <source>
        <dbReference type="EMBL" id="GBG22963.1"/>
    </source>
</evidence>
<protein>
    <recommendedName>
        <fullName evidence="1">non-specific serine/threonine protein kinase</fullName>
        <ecNumber evidence="1">2.7.11.1</ecNumber>
    </recommendedName>
</protein>
<comment type="caution">
    <text evidence="12">The sequence shown here is derived from an EMBL/GenBank/DDBJ whole genome shotgun (WGS) entry which is preliminary data.</text>
</comment>
<dbReference type="InterPro" id="IPR000719">
    <property type="entry name" value="Prot_kinase_dom"/>
</dbReference>
<keyword evidence="3" id="KW-0808">Transferase</keyword>
<evidence type="ECO:0000256" key="4">
    <source>
        <dbReference type="ARBA" id="ARBA00022741"/>
    </source>
</evidence>
<dbReference type="NCBIfam" id="NF045510">
    <property type="entry name" value="4Cys_prefix_kin"/>
    <property type="match status" value="1"/>
</dbReference>